<proteinExistence type="predicted"/>
<evidence type="ECO:0000313" key="5">
    <source>
        <dbReference type="EMBL" id="SBT58667.1"/>
    </source>
</evidence>
<feature type="compositionally biased region" description="Polar residues" evidence="2">
    <location>
        <begin position="312"/>
        <end position="334"/>
    </location>
</feature>
<feature type="compositionally biased region" description="Polar residues" evidence="2">
    <location>
        <begin position="370"/>
        <end position="384"/>
    </location>
</feature>
<evidence type="ECO:0000259" key="4">
    <source>
        <dbReference type="Pfam" id="PF12879"/>
    </source>
</evidence>
<evidence type="ECO:0000256" key="1">
    <source>
        <dbReference type="SAM" id="Coils"/>
    </source>
</evidence>
<feature type="compositionally biased region" description="Polar residues" evidence="2">
    <location>
        <begin position="494"/>
        <end position="514"/>
    </location>
</feature>
<feature type="region of interest" description="Disordered" evidence="2">
    <location>
        <begin position="204"/>
        <end position="447"/>
    </location>
</feature>
<feature type="region of interest" description="Disordered" evidence="2">
    <location>
        <begin position="486"/>
        <end position="535"/>
    </location>
</feature>
<feature type="compositionally biased region" description="Low complexity" evidence="2">
    <location>
        <begin position="354"/>
        <end position="369"/>
    </location>
</feature>
<keyword evidence="3" id="KW-0472">Membrane</keyword>
<sequence>MEYSVTKMVDNLGYTTHLRNIPIEVFLDMIEGDIKKLIHTYGHRNCGLRYEELCDKIKTIIVQKKPQILKHMDNTGKATFNREWDSKRNGFINKLFEEEGFINMCFPKKYTNNPNLDQLLSKHIKFCKEKDVRRLALEKNNEYSVCTQYNSWIDTQRKLFTHEYLKNVSDFTSKTVHKYFSTKEQPRGHDPLVTYFNSKLNCAKYNSPPNKDSKRPTAKEPSNSINPPTAPAVTQSSKETKGKSIPDIDSGSSKTEPDENMPHKPKTSTAGSTIHSSIKIEPDDPVNGEQSNVNAKSPVPPIKGDGEKKETTSIQSEPSTNVPPTKQDEASPQTGSPPPPLNDARLTPAIQIEPVPTATTSPSSTLATVQNTISSKTPVTSSILTVIPVSSPNSDSPSTSNLSTPAAEAKGQNKASQSSTTSETLPTTHPIQSVPSTAPADLSLPPLQAPVLNASPIVNTAKDPGTSASTSASAITTTFTTSTATPRTVTIPTMSTTKAPMLSTQAPSTSSSQEAPPPQVASGPKATESITGPQQTVIHQTTSIGGREKGGNSVPTQTNGNKIITLSENTPQQSKDSSLVSSTSLPEGAQPNGKPSITSTKIPPLTTIIPTIIIILAAITLLFQFYKYTPFGFLLGRKRKRKKQDLKRIFEIPEKPTYESPNITVHEFEDPNLVGQTVENDVYTKLLKINRYKQEMQKRKKKNKKTLIEVHMEVFDEYKNDEWELHKGDFLEICLRGFINEGNETYQKFPNSKLTINNIKNEKTIEDVQKQEILWNNWIENHRNILELWKKEKWFHVLKNKWRNEEQKYKEKNDKLQENILNEQETYSIVNQKDIWKQWISKQATLIDMFNKEDWFKSVVYAQNTEKDNYNINEYNNTSITSKTELKNEKTNYEHCRRKNIIQKLMVQIHMMVLEESIKEDIIKHKELCIDNFIEDTYNQNNYDEKRNIPQRDTDDFSVP</sequence>
<evidence type="ECO:0000313" key="6">
    <source>
        <dbReference type="Proteomes" id="UP000078550"/>
    </source>
</evidence>
<evidence type="ECO:0000256" key="2">
    <source>
        <dbReference type="SAM" id="MobiDB-lite"/>
    </source>
</evidence>
<reference evidence="6" key="1">
    <citation type="submission" date="2016-05" db="EMBL/GenBank/DDBJ databases">
        <authorList>
            <person name="Naeem Raeece"/>
        </authorList>
    </citation>
    <scope>NUCLEOTIDE SEQUENCE [LARGE SCALE GENOMIC DNA]</scope>
</reference>
<feature type="domain" description="Schizont-infected cell agglutination C-terminal" evidence="4">
    <location>
        <begin position="700"/>
        <end position="762"/>
    </location>
</feature>
<name>A0A1A9AR67_PLAOA</name>
<feature type="compositionally biased region" description="Low complexity" evidence="2">
    <location>
        <begin position="574"/>
        <end position="584"/>
    </location>
</feature>
<keyword evidence="3" id="KW-0812">Transmembrane</keyword>
<gene>
    <name evidence="5" type="ORF">POVWA2_086360</name>
</gene>
<accession>A0A1A9AR67</accession>
<feature type="compositionally biased region" description="Polar residues" evidence="2">
    <location>
        <begin position="220"/>
        <end position="237"/>
    </location>
</feature>
<dbReference type="InterPro" id="IPR024288">
    <property type="entry name" value="SICA_C"/>
</dbReference>
<dbReference type="Proteomes" id="UP000078550">
    <property type="component" value="Unassembled WGS sequence"/>
</dbReference>
<keyword evidence="3" id="KW-1133">Transmembrane helix</keyword>
<dbReference type="AlphaFoldDB" id="A0A1A9AR67"/>
<dbReference type="Pfam" id="PF12879">
    <property type="entry name" value="SICA_C"/>
    <property type="match status" value="1"/>
</dbReference>
<feature type="coiled-coil region" evidence="1">
    <location>
        <begin position="799"/>
        <end position="833"/>
    </location>
</feature>
<feature type="region of interest" description="Disordered" evidence="2">
    <location>
        <begin position="567"/>
        <end position="601"/>
    </location>
</feature>
<feature type="compositionally biased region" description="Polar residues" evidence="2">
    <location>
        <begin position="267"/>
        <end position="276"/>
    </location>
</feature>
<feature type="transmembrane region" description="Helical" evidence="3">
    <location>
        <begin position="608"/>
        <end position="635"/>
    </location>
</feature>
<protein>
    <submittedName>
        <fullName evidence="5">STP1 protein</fullName>
    </submittedName>
</protein>
<evidence type="ECO:0000256" key="3">
    <source>
        <dbReference type="SAM" id="Phobius"/>
    </source>
</evidence>
<organism evidence="5 6">
    <name type="scientific">Plasmodium ovale wallikeri</name>
    <dbReference type="NCBI Taxonomy" id="864142"/>
    <lineage>
        <taxon>Eukaryota</taxon>
        <taxon>Sar</taxon>
        <taxon>Alveolata</taxon>
        <taxon>Apicomplexa</taxon>
        <taxon>Aconoidasida</taxon>
        <taxon>Haemosporida</taxon>
        <taxon>Plasmodiidae</taxon>
        <taxon>Plasmodium</taxon>
        <taxon>Plasmodium (Plasmodium)</taxon>
    </lineage>
</organism>
<feature type="compositionally biased region" description="Low complexity" evidence="2">
    <location>
        <begin position="388"/>
        <end position="405"/>
    </location>
</feature>
<keyword evidence="1" id="KW-0175">Coiled coil</keyword>
<dbReference type="EMBL" id="FLRE01002469">
    <property type="protein sequence ID" value="SBT58667.1"/>
    <property type="molecule type" value="Genomic_DNA"/>
</dbReference>
<feature type="compositionally biased region" description="Polar residues" evidence="2">
    <location>
        <begin position="413"/>
        <end position="436"/>
    </location>
</feature>